<evidence type="ECO:0000256" key="3">
    <source>
        <dbReference type="PROSITE-ProRule" id="PRU00023"/>
    </source>
</evidence>
<organism evidence="5 6">
    <name type="scientific">Anas zonorhyncha</name>
    <name type="common">Eastern spot-billed duck</name>
    <dbReference type="NCBI Taxonomy" id="75864"/>
    <lineage>
        <taxon>Eukaryota</taxon>
        <taxon>Metazoa</taxon>
        <taxon>Chordata</taxon>
        <taxon>Craniata</taxon>
        <taxon>Vertebrata</taxon>
        <taxon>Euteleostomi</taxon>
        <taxon>Archelosauria</taxon>
        <taxon>Archosauria</taxon>
        <taxon>Dinosauria</taxon>
        <taxon>Saurischia</taxon>
        <taxon>Theropoda</taxon>
        <taxon>Coelurosauria</taxon>
        <taxon>Aves</taxon>
        <taxon>Neognathae</taxon>
        <taxon>Galloanserae</taxon>
        <taxon>Anseriformes</taxon>
        <taxon>Anatidae</taxon>
        <taxon>Anatinae</taxon>
        <taxon>Anas</taxon>
    </lineage>
</organism>
<reference evidence="5" key="2">
    <citation type="submission" date="2025-09" db="UniProtKB">
        <authorList>
            <consortium name="Ensembl"/>
        </authorList>
    </citation>
    <scope>IDENTIFICATION</scope>
</reference>
<dbReference type="GO" id="GO:0017020">
    <property type="term" value="F:myosin phosphatase regulator activity"/>
    <property type="evidence" value="ECO:0007669"/>
    <property type="project" value="TreeGrafter"/>
</dbReference>
<dbReference type="InterPro" id="IPR036770">
    <property type="entry name" value="Ankyrin_rpt-contain_sf"/>
</dbReference>
<dbReference type="FunFam" id="1.25.40.20:FF:000198">
    <property type="entry name" value="Myosin binding subunit, isoform P"/>
    <property type="match status" value="1"/>
</dbReference>
<feature type="compositionally biased region" description="Low complexity" evidence="4">
    <location>
        <begin position="14"/>
        <end position="31"/>
    </location>
</feature>
<dbReference type="GO" id="GO:0005737">
    <property type="term" value="C:cytoplasm"/>
    <property type="evidence" value="ECO:0007669"/>
    <property type="project" value="TreeGrafter"/>
</dbReference>
<feature type="region of interest" description="Disordered" evidence="4">
    <location>
        <begin position="1"/>
        <end position="42"/>
    </location>
</feature>
<evidence type="ECO:0000256" key="4">
    <source>
        <dbReference type="SAM" id="MobiDB-lite"/>
    </source>
</evidence>
<feature type="region of interest" description="Disordered" evidence="4">
    <location>
        <begin position="553"/>
        <end position="603"/>
    </location>
</feature>
<dbReference type="PROSITE" id="PS50088">
    <property type="entry name" value="ANK_REPEAT"/>
    <property type="match status" value="4"/>
</dbReference>
<reference evidence="5" key="1">
    <citation type="submission" date="2025-08" db="UniProtKB">
        <authorList>
            <consortium name="Ensembl"/>
        </authorList>
    </citation>
    <scope>IDENTIFICATION</scope>
</reference>
<feature type="compositionally biased region" description="Basic residues" evidence="4">
    <location>
        <begin position="94"/>
        <end position="105"/>
    </location>
</feature>
<sequence length="603" mass="65068">MPPGAPQPNPPTTPIALPTSLPSAPSAPSMAEHAELLAEMPAVSRMSAGERLKHAQRRRAQQLKAWARLEKEAKGQGGDNGDTGDTDGDDDTRRRRRRRRRRRKSGAGGSKRVRFPASVRLLEAAARSDLEEVRQLLSSGASPDLCNEDGLTALHQCCIDDLGDMVTLLLEAGAGVNARDAELWTPLHAAATCGHRHLVELLVARGANLLAVTSDGDMPYDLCEDEATLDCLETAMAEQGITQERIEEARGAPERALLADVRALLAAGADLDAPGTRGATLLHIAAANGYLEAAELLLRHEASTSARDEDGWQPLHAAACWGQIPLVELLVAHGADLGGKSAMDETPLDVCGDPEVRAKLLELKQKREAVLRPHRPPRRTSSAGSRGKAARRASVTERSQRYRRAQAREALVWQRGQEEEEEEEEEKKKKKEEEEEDEARRCPQVTRWLWGPAVAVVAPSGDTILERSQPWGASLGGVPAPLLGPPLGVVSPMSPNFGGVPKFWGCPQILGVSPNFGGVPKFWGCPQVPPRSLFQDPPPLAPDPVPAQTLAELKRQRAASKQQPRPTPPPHGCPISADPPPVLRLTAPPEEPPAPKQRCCKVM</sequence>
<feature type="repeat" description="ANK" evidence="3">
    <location>
        <begin position="149"/>
        <end position="181"/>
    </location>
</feature>
<evidence type="ECO:0000313" key="6">
    <source>
        <dbReference type="Proteomes" id="UP000694549"/>
    </source>
</evidence>
<proteinExistence type="predicted"/>
<dbReference type="SUPFAM" id="SSF48403">
    <property type="entry name" value="Ankyrin repeat"/>
    <property type="match status" value="1"/>
</dbReference>
<dbReference type="PANTHER" id="PTHR24179">
    <property type="entry name" value="PROTEIN PHOSPHATASE 1 REGULATORY SUBUNIT 12"/>
    <property type="match status" value="1"/>
</dbReference>
<feature type="compositionally biased region" description="Pro residues" evidence="4">
    <location>
        <begin position="1"/>
        <end position="13"/>
    </location>
</feature>
<keyword evidence="2 3" id="KW-0040">ANK repeat</keyword>
<feature type="repeat" description="ANK" evidence="3">
    <location>
        <begin position="277"/>
        <end position="309"/>
    </location>
</feature>
<evidence type="ECO:0000313" key="5">
    <source>
        <dbReference type="Ensembl" id="ENSAZOP00000025017.1"/>
    </source>
</evidence>
<protein>
    <submittedName>
        <fullName evidence="5">Protein phosphatase 1 regulatory subunit 16A</fullName>
    </submittedName>
</protein>
<dbReference type="PANTHER" id="PTHR24179:SF30">
    <property type="entry name" value="PROTEIN PHOSPHATASE 1 REGULATORY SUBUNIT 16A"/>
    <property type="match status" value="1"/>
</dbReference>
<keyword evidence="1" id="KW-0677">Repeat</keyword>
<dbReference type="Ensembl" id="ENSAZOT00000026844.1">
    <property type="protein sequence ID" value="ENSAZOP00000025017.1"/>
    <property type="gene ID" value="ENSAZOG00000016070.1"/>
</dbReference>
<dbReference type="PROSITE" id="PS50297">
    <property type="entry name" value="ANK_REP_REGION"/>
    <property type="match status" value="4"/>
</dbReference>
<feature type="region of interest" description="Disordered" evidence="4">
    <location>
        <begin position="71"/>
        <end position="112"/>
    </location>
</feature>
<dbReference type="AlphaFoldDB" id="A0A8B9VNZ7"/>
<dbReference type="InterPro" id="IPR051226">
    <property type="entry name" value="PP1_Regulatory_Subunit"/>
</dbReference>
<keyword evidence="6" id="KW-1185">Reference proteome</keyword>
<dbReference type="Gene3D" id="1.25.40.20">
    <property type="entry name" value="Ankyrin repeat-containing domain"/>
    <property type="match status" value="2"/>
</dbReference>
<dbReference type="PRINTS" id="PR01415">
    <property type="entry name" value="ANKYRIN"/>
</dbReference>
<feature type="repeat" description="ANK" evidence="3">
    <location>
        <begin position="182"/>
        <end position="214"/>
    </location>
</feature>
<name>A0A8B9VNZ7_9AVES</name>
<dbReference type="Pfam" id="PF12796">
    <property type="entry name" value="Ank_2"/>
    <property type="match status" value="2"/>
</dbReference>
<dbReference type="InterPro" id="IPR002110">
    <property type="entry name" value="Ankyrin_rpt"/>
</dbReference>
<evidence type="ECO:0000256" key="1">
    <source>
        <dbReference type="ARBA" id="ARBA00022737"/>
    </source>
</evidence>
<feature type="repeat" description="ANK" evidence="3">
    <location>
        <begin position="310"/>
        <end position="342"/>
    </location>
</feature>
<feature type="region of interest" description="Disordered" evidence="4">
    <location>
        <begin position="367"/>
        <end position="442"/>
    </location>
</feature>
<evidence type="ECO:0000256" key="2">
    <source>
        <dbReference type="ARBA" id="ARBA00023043"/>
    </source>
</evidence>
<dbReference type="GO" id="GO:0004857">
    <property type="term" value="F:enzyme inhibitor activity"/>
    <property type="evidence" value="ECO:0007669"/>
    <property type="project" value="TreeGrafter"/>
</dbReference>
<accession>A0A8B9VNZ7</accession>
<dbReference type="SMART" id="SM00248">
    <property type="entry name" value="ANK"/>
    <property type="match status" value="5"/>
</dbReference>
<feature type="compositionally biased region" description="Pro residues" evidence="4">
    <location>
        <begin position="565"/>
        <end position="582"/>
    </location>
</feature>
<dbReference type="Proteomes" id="UP000694549">
    <property type="component" value="Unplaced"/>
</dbReference>